<organism evidence="1 2">
    <name type="scientific">Diphasiastrum complanatum</name>
    <name type="common">Issler's clubmoss</name>
    <name type="synonym">Lycopodium complanatum</name>
    <dbReference type="NCBI Taxonomy" id="34168"/>
    <lineage>
        <taxon>Eukaryota</taxon>
        <taxon>Viridiplantae</taxon>
        <taxon>Streptophyta</taxon>
        <taxon>Embryophyta</taxon>
        <taxon>Tracheophyta</taxon>
        <taxon>Lycopodiopsida</taxon>
        <taxon>Lycopodiales</taxon>
        <taxon>Lycopodiaceae</taxon>
        <taxon>Lycopodioideae</taxon>
        <taxon>Diphasiastrum</taxon>
    </lineage>
</organism>
<keyword evidence="2" id="KW-1185">Reference proteome</keyword>
<reference evidence="2" key="1">
    <citation type="journal article" date="2024" name="Proc. Natl. Acad. Sci. U.S.A.">
        <title>Extraordinary preservation of gene collinearity over three hundred million years revealed in homosporous lycophytes.</title>
        <authorList>
            <person name="Li C."/>
            <person name="Wickell D."/>
            <person name="Kuo L.Y."/>
            <person name="Chen X."/>
            <person name="Nie B."/>
            <person name="Liao X."/>
            <person name="Peng D."/>
            <person name="Ji J."/>
            <person name="Jenkins J."/>
            <person name="Williams M."/>
            <person name="Shu S."/>
            <person name="Plott C."/>
            <person name="Barry K."/>
            <person name="Rajasekar S."/>
            <person name="Grimwood J."/>
            <person name="Han X."/>
            <person name="Sun S."/>
            <person name="Hou Z."/>
            <person name="He W."/>
            <person name="Dai G."/>
            <person name="Sun C."/>
            <person name="Schmutz J."/>
            <person name="Leebens-Mack J.H."/>
            <person name="Li F.W."/>
            <person name="Wang L."/>
        </authorList>
    </citation>
    <scope>NUCLEOTIDE SEQUENCE [LARGE SCALE GENOMIC DNA]</scope>
    <source>
        <strain evidence="2">cv. PW_Plant_1</strain>
    </source>
</reference>
<name>A0ACC2BLX7_DIPCM</name>
<dbReference type="Proteomes" id="UP001162992">
    <property type="component" value="Chromosome 14"/>
</dbReference>
<accession>A0ACC2BLX7</accession>
<proteinExistence type="predicted"/>
<sequence>MGLFKLAVADAAITFLWVAATATLGAATNIIASYVGVEGAGARGLITFVLVAVLIVVFSTIGQKLGGASWNPTALLAFSAAGVSNDSLFSFAVRFPAQAVGAAGGALSILELMPETYKHTLGGPRLKVDVQSGLIAEGFLTFAITFVVMWTVLKGPRSAIWKTVIITTATVFLVTAGSKYTGPAMNSAVAFGWAYANNRHNTWDHLYVYWIAPHLGALAAAWLFSLFFSVPKEHKEKSA</sequence>
<protein>
    <submittedName>
        <fullName evidence="1">Uncharacterized protein</fullName>
    </submittedName>
</protein>
<gene>
    <name evidence="1" type="ORF">O6H91_14G017900</name>
</gene>
<dbReference type="EMBL" id="CM055105">
    <property type="protein sequence ID" value="KAJ7530760.1"/>
    <property type="molecule type" value="Genomic_DNA"/>
</dbReference>
<evidence type="ECO:0000313" key="2">
    <source>
        <dbReference type="Proteomes" id="UP001162992"/>
    </source>
</evidence>
<evidence type="ECO:0000313" key="1">
    <source>
        <dbReference type="EMBL" id="KAJ7530760.1"/>
    </source>
</evidence>
<comment type="caution">
    <text evidence="1">The sequence shown here is derived from an EMBL/GenBank/DDBJ whole genome shotgun (WGS) entry which is preliminary data.</text>
</comment>